<dbReference type="InterPro" id="IPR000873">
    <property type="entry name" value="AMP-dep_synth/lig_dom"/>
</dbReference>
<dbReference type="InterPro" id="IPR020806">
    <property type="entry name" value="PKS_PP-bd"/>
</dbReference>
<accession>V9VSF2</accession>
<dbReference type="GO" id="GO:0044550">
    <property type="term" value="P:secondary metabolite biosynthetic process"/>
    <property type="evidence" value="ECO:0007669"/>
    <property type="project" value="TreeGrafter"/>
</dbReference>
<evidence type="ECO:0000256" key="2">
    <source>
        <dbReference type="ARBA" id="ARBA00022553"/>
    </source>
</evidence>
<dbReference type="PROSITE" id="PS50075">
    <property type="entry name" value="CARRIER"/>
    <property type="match status" value="1"/>
</dbReference>
<dbReference type="Gene3D" id="1.10.1200.10">
    <property type="entry name" value="ACP-like"/>
    <property type="match status" value="1"/>
</dbReference>
<dbReference type="GO" id="GO:0016705">
    <property type="term" value="F:oxidoreductase activity, acting on paired donors, with incorporation or reduction of molecular oxygen"/>
    <property type="evidence" value="ECO:0007669"/>
    <property type="project" value="InterPro"/>
</dbReference>
<dbReference type="Gene3D" id="3.30.300.30">
    <property type="match status" value="1"/>
</dbReference>
<keyword evidence="1" id="KW-0596">Phosphopantetheine</keyword>
<evidence type="ECO:0000313" key="5">
    <source>
        <dbReference type="EMBL" id="AHD01686.1"/>
    </source>
</evidence>
<feature type="compositionally biased region" description="Polar residues" evidence="3">
    <location>
        <begin position="1490"/>
        <end position="1501"/>
    </location>
</feature>
<dbReference type="InterPro" id="IPR042099">
    <property type="entry name" value="ANL_N_sf"/>
</dbReference>
<dbReference type="GO" id="GO:0043041">
    <property type="term" value="P:amino acid activation for nonribosomal peptide biosynthetic process"/>
    <property type="evidence" value="ECO:0007669"/>
    <property type="project" value="TreeGrafter"/>
</dbReference>
<feature type="compositionally biased region" description="Basic residues" evidence="3">
    <location>
        <begin position="1511"/>
        <end position="1525"/>
    </location>
</feature>
<dbReference type="PANTHER" id="PTHR45527:SF1">
    <property type="entry name" value="FATTY ACID SYNTHASE"/>
    <property type="match status" value="1"/>
</dbReference>
<dbReference type="HOGENOM" id="CLU_003693_0_0_5"/>
<protein>
    <submittedName>
        <fullName evidence="5">Peptide synthetase</fullName>
    </submittedName>
</protein>
<gene>
    <name evidence="5" type="ORF">METH_14135</name>
</gene>
<dbReference type="InterPro" id="IPR024011">
    <property type="entry name" value="Biosynth_lucif-like_mOase_dom"/>
</dbReference>
<dbReference type="STRING" id="999552.METH_14135"/>
<organism evidence="5 6">
    <name type="scientific">Leisingera methylohalidivorans DSM 14336</name>
    <dbReference type="NCBI Taxonomy" id="999552"/>
    <lineage>
        <taxon>Bacteria</taxon>
        <taxon>Pseudomonadati</taxon>
        <taxon>Pseudomonadota</taxon>
        <taxon>Alphaproteobacteria</taxon>
        <taxon>Rhodobacterales</taxon>
        <taxon>Roseobacteraceae</taxon>
        <taxon>Leisingera</taxon>
    </lineage>
</organism>
<dbReference type="RefSeq" id="WP_024091044.1">
    <property type="nucleotide sequence ID" value="NC_023135.1"/>
</dbReference>
<dbReference type="SUPFAM" id="SSF53328">
    <property type="entry name" value="Formyltransferase"/>
    <property type="match status" value="1"/>
</dbReference>
<name>V9VSF2_9RHOB</name>
<dbReference type="Gene3D" id="3.40.50.980">
    <property type="match status" value="2"/>
</dbReference>
<feature type="region of interest" description="Disordered" evidence="3">
    <location>
        <begin position="1488"/>
        <end position="1525"/>
    </location>
</feature>
<dbReference type="KEGG" id="lmd:METH_14135"/>
<evidence type="ECO:0000256" key="3">
    <source>
        <dbReference type="SAM" id="MobiDB-lite"/>
    </source>
</evidence>
<dbReference type="CDD" id="cd08700">
    <property type="entry name" value="FMT_C_OzmH_like"/>
    <property type="match status" value="1"/>
</dbReference>
<dbReference type="EMBL" id="CP006773">
    <property type="protein sequence ID" value="AHD01686.1"/>
    <property type="molecule type" value="Genomic_DNA"/>
</dbReference>
<dbReference type="PANTHER" id="PTHR45527">
    <property type="entry name" value="NONRIBOSOMAL PEPTIDE SYNTHETASE"/>
    <property type="match status" value="1"/>
</dbReference>
<dbReference type="GO" id="GO:0005737">
    <property type="term" value="C:cytoplasm"/>
    <property type="evidence" value="ECO:0007669"/>
    <property type="project" value="TreeGrafter"/>
</dbReference>
<dbReference type="SUPFAM" id="SSF52777">
    <property type="entry name" value="CoA-dependent acyltransferases"/>
    <property type="match status" value="1"/>
</dbReference>
<feature type="domain" description="Carrier" evidence="4">
    <location>
        <begin position="1408"/>
        <end position="1488"/>
    </location>
</feature>
<dbReference type="SUPFAM" id="SSF50486">
    <property type="entry name" value="FMT C-terminal domain-like"/>
    <property type="match status" value="1"/>
</dbReference>
<dbReference type="InterPro" id="IPR005793">
    <property type="entry name" value="Formyl_trans_C"/>
</dbReference>
<sequence length="1525" mass="161504">MTPFTCALIGNETLLIGCADALLARGHQIRAVVSRDPGIRSWAGGKGLTLLNSQQQLQGGFDWLLSIANLTVIPQDILALAAKGAVNFHDGPLPAYAGLNTPNWALINGETQHGISWHLVEGGVDEGDILARRMFDVAGQETAFSLNSKCYAAALDSFGEVIAQLETGDLNRQPQDLSQRRVFAKSDRPAAGGLLDFTRPAAELARLVRALDTGGYWNPLCAAKLRIGGRVVLTAAAETAAGSGAPGTVLDVRKDSVTIAAAGGALMLSRLTTPAGKPLDPAGLIHAGDMLPALSAEEAKALTAQMAAAQAGEQHWRQALAAMQPVQVPLASDTGSTGMARREIALPAGLSQEQAAAGVLAWALLSSGETTADVALSLGGMNTVPGLISDWVPLQVRREETVSDLQARTCQHIEEARKYGGFAEDLVARAPEISGFSQPAIGLLLDKDGPVSGCTATVALCDGTLALHTDQARLASTAADLLAARLELVLDALAKDASQPVSALPILPVAERKMLLEDWNRTATEYPSDLTIHAAFEAQAANTPDAVALVFEDQSFTYSEVNARANAVALRLRELDVKPGTHAGIHIRRAPELVFAALGVMKAGAAYVPLDPAYPANRIAHYISDSRAQVIITQAALAGKLPASGARVLEIETVPAGTAEDNIDGGARGSDLAYLIYTSGSTGLPKGVMVSHANAANFFTGMDQRIPHQPGDAWLAVTSLSFDISVLELFWTLSRGVKLVLSSDESRLELSRGPVAQSDRRMDFNLFYWGNDDGPGPQKYHLLLEGAKFADRHGFNAVWTPERHFHAFGGPYPNPSVTGAAVAAVTQNLGVRGGSCVAPLHHPARIAEEWAVIDNLTAGRAGIGFASGWQPDDFILRPENTPPANKPALFESIETVRKLWRGEEVAFPRGDGSEHAVVTQPRPVSKELPVWVTTAGNPETWREAGAIGANVLTHLLGQSIEEVGSKIGIYHAALRSAGHDPADFKVTLMLHSYLAQTREEARQVAREPMKGYLRSAAGLIKQYAWAFPAFKKPEGVKTPFEMDLGSLAEAELEAILDFAFERYFEESGLFGTIGDACRRVGQLKRIGVDEIACLIDYGIAPDVVLEGLKPLAEVLRLANAPQELAADDFSLGAQILRHGISHLQCTPSMARMIAADENASACLGRLQHLLLGGEALPGDLVRALRGATGAEIHNMYGPTETTVWSTVEKISAVPAGTAGIGTPVANTQVYVLDEKQSPVPAGTAGELFIGGAGVTAGYWQRQELTCERFVNAPFADGPLYRTGDLVHWTADGRLVFLGRSDHQVKIRGQRIELGEIEAAMAAFPGVTGAVAVPRGGSGAEQLAGYITVSAPVAENALKRALAAKLAEVMVPAHIVTLEAFPLTPNRKIDRKALPEPKPARAEAAPAMPLDAGAQAKIATVWSRILGVSGIGAQDNFFALGGHSLLAVQAHRELREELAGALGTAALSITDIFRFPTLAGLAAHIEGLAGTPSNAEEQPQDTQEPDRAGTMSKRRAMRANRRARTG</sequence>
<dbReference type="InterPro" id="IPR011034">
    <property type="entry name" value="Formyl_transferase-like_C_sf"/>
</dbReference>
<dbReference type="SUPFAM" id="SSF47336">
    <property type="entry name" value="ACP-like"/>
    <property type="match status" value="1"/>
</dbReference>
<dbReference type="Proteomes" id="UP000018780">
    <property type="component" value="Chromosome"/>
</dbReference>
<dbReference type="InterPro" id="IPR009081">
    <property type="entry name" value="PP-bd_ACP"/>
</dbReference>
<dbReference type="InterPro" id="IPR002376">
    <property type="entry name" value="Formyl_transf_N"/>
</dbReference>
<dbReference type="InterPro" id="IPR020845">
    <property type="entry name" value="AMP-binding_CS"/>
</dbReference>
<dbReference type="Pfam" id="PF00550">
    <property type="entry name" value="PP-binding"/>
    <property type="match status" value="1"/>
</dbReference>
<dbReference type="Gene3D" id="3.30.559.30">
    <property type="entry name" value="Nonribosomal peptide synthetase, condensation domain"/>
    <property type="match status" value="1"/>
</dbReference>
<evidence type="ECO:0000259" key="4">
    <source>
        <dbReference type="PROSITE" id="PS50075"/>
    </source>
</evidence>
<dbReference type="Pfam" id="PF00551">
    <property type="entry name" value="Formyl_trans_N"/>
    <property type="match status" value="1"/>
</dbReference>
<dbReference type="NCBIfam" id="TIGR04020">
    <property type="entry name" value="seco_metab_LLM"/>
    <property type="match status" value="1"/>
</dbReference>
<dbReference type="Gene3D" id="3.20.20.30">
    <property type="entry name" value="Luciferase-like domain"/>
    <property type="match status" value="1"/>
</dbReference>
<dbReference type="Pfam" id="PF02911">
    <property type="entry name" value="Formyl_trans_C"/>
    <property type="match status" value="1"/>
</dbReference>
<reference evidence="5 6" key="1">
    <citation type="submission" date="2013-09" db="EMBL/GenBank/DDBJ databases">
        <authorList>
            <consortium name="DOE Joint Genome Institute"/>
            <person name="Klenk H.-P."/>
            <person name="Huntemann M."/>
            <person name="Han J."/>
            <person name="Chen A."/>
            <person name="Kyrpides N."/>
            <person name="Mavromatis K."/>
            <person name="Markowitz V."/>
            <person name="Palaniappan K."/>
            <person name="Ivanova N."/>
            <person name="Schaumberg A."/>
            <person name="Pati A."/>
            <person name="Liolios K."/>
            <person name="Nordberg H.P."/>
            <person name="Cantor M.N."/>
            <person name="Hua S.X."/>
            <person name="Woyke T."/>
        </authorList>
    </citation>
    <scope>NUCLEOTIDE SEQUENCE [LARGE SCALE GENOMIC DNA]</scope>
    <source>
        <strain evidence="5 6">DSM 14336</strain>
    </source>
</reference>
<dbReference type="SUPFAM" id="SSF56801">
    <property type="entry name" value="Acetyl-CoA synthetase-like"/>
    <property type="match status" value="2"/>
</dbReference>
<evidence type="ECO:0000256" key="1">
    <source>
        <dbReference type="ARBA" id="ARBA00022450"/>
    </source>
</evidence>
<dbReference type="OrthoDB" id="9803968at2"/>
<keyword evidence="6" id="KW-1185">Reference proteome</keyword>
<keyword evidence="2" id="KW-0597">Phosphoprotein</keyword>
<dbReference type="GO" id="GO:0031177">
    <property type="term" value="F:phosphopantetheine binding"/>
    <property type="evidence" value="ECO:0007669"/>
    <property type="project" value="InterPro"/>
</dbReference>
<dbReference type="Pfam" id="PF00501">
    <property type="entry name" value="AMP-binding"/>
    <property type="match status" value="2"/>
</dbReference>
<dbReference type="InterPro" id="IPR036661">
    <property type="entry name" value="Luciferase-like_sf"/>
</dbReference>
<dbReference type="SUPFAM" id="SSF51679">
    <property type="entry name" value="Bacterial luciferase-like"/>
    <property type="match status" value="1"/>
</dbReference>
<dbReference type="Gene3D" id="3.40.50.12230">
    <property type="match status" value="1"/>
</dbReference>
<evidence type="ECO:0000313" key="6">
    <source>
        <dbReference type="Proteomes" id="UP000018780"/>
    </source>
</evidence>
<dbReference type="PROSITE" id="PS00455">
    <property type="entry name" value="AMP_BINDING"/>
    <property type="match status" value="1"/>
</dbReference>
<dbReference type="InterPro" id="IPR011251">
    <property type="entry name" value="Luciferase-like_dom"/>
</dbReference>
<dbReference type="Pfam" id="PF00296">
    <property type="entry name" value="Bac_luciferase"/>
    <property type="match status" value="1"/>
</dbReference>
<dbReference type="InterPro" id="IPR036477">
    <property type="entry name" value="Formyl_transf_N_sf"/>
</dbReference>
<dbReference type="Pfam" id="PF13193">
    <property type="entry name" value="AMP-binding_C"/>
    <property type="match status" value="1"/>
</dbReference>
<dbReference type="InterPro" id="IPR045851">
    <property type="entry name" value="AMP-bd_C_sf"/>
</dbReference>
<dbReference type="InterPro" id="IPR036736">
    <property type="entry name" value="ACP-like_sf"/>
</dbReference>
<dbReference type="SMART" id="SM00823">
    <property type="entry name" value="PKS_PP"/>
    <property type="match status" value="1"/>
</dbReference>
<dbReference type="PATRIC" id="fig|999552.6.peg.2826"/>
<dbReference type="FunFam" id="3.40.50.980:FF:000001">
    <property type="entry name" value="Non-ribosomal peptide synthetase"/>
    <property type="match status" value="1"/>
</dbReference>
<dbReference type="InterPro" id="IPR025110">
    <property type="entry name" value="AMP-bd_C"/>
</dbReference>
<proteinExistence type="predicted"/>
<dbReference type="Gene3D" id="3.40.50.12780">
    <property type="entry name" value="N-terminal domain of ligase-like"/>
    <property type="match status" value="1"/>
</dbReference>